<sequence length="74" mass="8501">MGILSKVIKHIVASKTIEATIEEPLEVSKKEEKKSFHGSLFFSGRRERIDQLNNHAEKLDNKLKNMDIEPRPSI</sequence>
<reference evidence="1" key="1">
    <citation type="submission" date="2018-05" db="EMBL/GenBank/DDBJ databases">
        <authorList>
            <person name="Lanie J.A."/>
            <person name="Ng W.-L."/>
            <person name="Kazmierczak K.M."/>
            <person name="Andrzejewski T.M."/>
            <person name="Davidsen T.M."/>
            <person name="Wayne K.J."/>
            <person name="Tettelin H."/>
            <person name="Glass J.I."/>
            <person name="Rusch D."/>
            <person name="Podicherti R."/>
            <person name="Tsui H.-C.T."/>
            <person name="Winkler M.E."/>
        </authorList>
    </citation>
    <scope>NUCLEOTIDE SEQUENCE</scope>
</reference>
<protein>
    <submittedName>
        <fullName evidence="1">Uncharacterized protein</fullName>
    </submittedName>
</protein>
<organism evidence="1">
    <name type="scientific">marine metagenome</name>
    <dbReference type="NCBI Taxonomy" id="408172"/>
    <lineage>
        <taxon>unclassified sequences</taxon>
        <taxon>metagenomes</taxon>
        <taxon>ecological metagenomes</taxon>
    </lineage>
</organism>
<dbReference type="EMBL" id="UINC01045992">
    <property type="protein sequence ID" value="SVB53426.1"/>
    <property type="molecule type" value="Genomic_DNA"/>
</dbReference>
<accession>A0A382ERK4</accession>
<evidence type="ECO:0000313" key="1">
    <source>
        <dbReference type="EMBL" id="SVB53426.1"/>
    </source>
</evidence>
<dbReference type="AlphaFoldDB" id="A0A382ERK4"/>
<name>A0A382ERK4_9ZZZZ</name>
<gene>
    <name evidence="1" type="ORF">METZ01_LOCUS206280</name>
</gene>
<proteinExistence type="predicted"/>